<evidence type="ECO:0000313" key="1">
    <source>
        <dbReference type="EMBL" id="BAT78959.1"/>
    </source>
</evidence>
<sequence length="76" mass="8943">MTLAAKIKRKENNSRLNYKALKTISINTKSKLQFMEKMNKNLNERFTKPNEKTRTSSNFILHSSSDWFPSFFNSLP</sequence>
<proteinExistence type="predicted"/>
<protein>
    <submittedName>
        <fullName evidence="1">Uncharacterized protein</fullName>
    </submittedName>
</protein>
<reference evidence="1 2" key="1">
    <citation type="journal article" date="2015" name="Sci. Rep.">
        <title>The power of single molecule real-time sequencing technology in the de novo assembly of a eukaryotic genome.</title>
        <authorList>
            <person name="Sakai H."/>
            <person name="Naito K."/>
            <person name="Ogiso-Tanaka E."/>
            <person name="Takahashi Y."/>
            <person name="Iseki K."/>
            <person name="Muto C."/>
            <person name="Satou K."/>
            <person name="Teruya K."/>
            <person name="Shiroma A."/>
            <person name="Shimoji M."/>
            <person name="Hirano T."/>
            <person name="Itoh T."/>
            <person name="Kaga A."/>
            <person name="Tomooka N."/>
        </authorList>
    </citation>
    <scope>NUCLEOTIDE SEQUENCE [LARGE SCALE GENOMIC DNA]</scope>
    <source>
        <strain evidence="2">cv. Shumari</strain>
    </source>
</reference>
<evidence type="ECO:0000313" key="2">
    <source>
        <dbReference type="Proteomes" id="UP000291084"/>
    </source>
</evidence>
<gene>
    <name evidence="1" type="primary">Vigan.02G172500</name>
    <name evidence="1" type="ORF">VIGAN_02172500</name>
</gene>
<name>A0A0S3REV8_PHAAN</name>
<dbReference type="EMBL" id="AP015035">
    <property type="protein sequence ID" value="BAT78959.1"/>
    <property type="molecule type" value="Genomic_DNA"/>
</dbReference>
<dbReference type="Proteomes" id="UP000291084">
    <property type="component" value="Chromosome 2"/>
</dbReference>
<keyword evidence="2" id="KW-1185">Reference proteome</keyword>
<organism evidence="1 2">
    <name type="scientific">Vigna angularis var. angularis</name>
    <dbReference type="NCBI Taxonomy" id="157739"/>
    <lineage>
        <taxon>Eukaryota</taxon>
        <taxon>Viridiplantae</taxon>
        <taxon>Streptophyta</taxon>
        <taxon>Embryophyta</taxon>
        <taxon>Tracheophyta</taxon>
        <taxon>Spermatophyta</taxon>
        <taxon>Magnoliopsida</taxon>
        <taxon>eudicotyledons</taxon>
        <taxon>Gunneridae</taxon>
        <taxon>Pentapetalae</taxon>
        <taxon>rosids</taxon>
        <taxon>fabids</taxon>
        <taxon>Fabales</taxon>
        <taxon>Fabaceae</taxon>
        <taxon>Papilionoideae</taxon>
        <taxon>50 kb inversion clade</taxon>
        <taxon>NPAAA clade</taxon>
        <taxon>indigoferoid/millettioid clade</taxon>
        <taxon>Phaseoleae</taxon>
        <taxon>Vigna</taxon>
    </lineage>
</organism>
<dbReference type="AlphaFoldDB" id="A0A0S3REV8"/>
<accession>A0A0S3REV8</accession>